<comment type="caution">
    <text evidence="2">The sequence shown here is derived from an EMBL/GenBank/DDBJ whole genome shotgun (WGS) entry which is preliminary data.</text>
</comment>
<reference evidence="2 3" key="1">
    <citation type="submission" date="2023-01" db="EMBL/GenBank/DDBJ databases">
        <title>Analysis of 21 Apiospora genomes using comparative genomics revels a genus with tremendous synthesis potential of carbohydrate active enzymes and secondary metabolites.</title>
        <authorList>
            <person name="Sorensen T."/>
        </authorList>
    </citation>
    <scope>NUCLEOTIDE SEQUENCE [LARGE SCALE GENOMIC DNA]</scope>
    <source>
        <strain evidence="2 3">CBS 24483</strain>
    </source>
</reference>
<feature type="compositionally biased region" description="Low complexity" evidence="1">
    <location>
        <begin position="811"/>
        <end position="838"/>
    </location>
</feature>
<proteinExistence type="predicted"/>
<sequence>MEDIPSPLQAQPEALATQGQALTFRAAHRPGKNWLHKGKQTVQGDGFVFGNKAKPSDPVFRTPELLDGYGPPWYEEGQVLARGEEATNDDPEEVPDQNEDSRLPAPVPVPPSPIPWDRLGYRTQAVVMKALTSFYRNELFPFQTACEALHLYRHEADDFVSRHLSEWNEHASGGPGEYAETTYLDRSTVHVASKFMMGQSLPQAAVAIVMQWSSHLIRWPMNITNDGFPIAADPFTSSMLPSGSQLSWLSSSAPLDSPDHGFSRPPGLGRRSHSQTQPPARPSGFLHFALIPGEEGTPHGVRFTEIVLPRNTLVCGPRSVYTLRHAGRYLVEYPDWCRDYTALKLSHFSFVEGRQEGAPYTPLHLQRRLDDSAAYFDRGVQGHRFSPLPHGSRVDAPGIDYSRASNSRDSLGQMASPTPRANPRAATARTFGTQNTVIPLPNISEPTRQLLESMHQAMPGVDHKAAKHEQLDAVEGNNRGWWDTQQAQRFRVDAGTRSVSPRNLQYRTPVRRPFSFVESPAITPNKLSTMPTGPIARANTPITGQSAPYEPYLTIRLPPQYYVIGPTGHLITFDGDFGDHSAPTACNLDDFGQPCRHGKLPYGLGGVYSFHLPLETGVRYTQDNLVMPQLREAVHARFSMPGCYALYRDDCLMPRTIAPGFHELRKVRKLQRLDGKVTEAKTTMDLMHEGGQYMILNDMALYQKRILPNSATGANASSKSDVPSSGDEEDEEGMGAATATKSVPRHMKNTLLEAQRILGPHREQFEAELEEEGRQEILAEKRELAREKARAVKELQEEKKKKALQRRTRANRIAAPAAASDRPGSSSGQQGRSTRAGSVIGMGLVSFNDELLKRQIESSSSSSSDDERTLKKKQKYAERLDRIPDDNDDNDDTFRTSRWGRKITKSTKAQEQQQAPVTRRAAAPRAASTASAITTKKSRAPTPASARRQTGVATTPTPASQSGAASAGSSPLKRKRGRPRKHPLPDPVETQASSSPAKADSSPTSAEASSSIVVNTSGARQTVEVEVEDGDERAG</sequence>
<dbReference type="GeneID" id="92075233"/>
<feature type="region of interest" description="Disordered" evidence="1">
    <location>
        <begin position="83"/>
        <end position="110"/>
    </location>
</feature>
<feature type="region of interest" description="Disordered" evidence="1">
    <location>
        <begin position="795"/>
        <end position="840"/>
    </location>
</feature>
<name>A0ABR1QJU2_9PEZI</name>
<organism evidence="2 3">
    <name type="scientific">Apiospora aurea</name>
    <dbReference type="NCBI Taxonomy" id="335848"/>
    <lineage>
        <taxon>Eukaryota</taxon>
        <taxon>Fungi</taxon>
        <taxon>Dikarya</taxon>
        <taxon>Ascomycota</taxon>
        <taxon>Pezizomycotina</taxon>
        <taxon>Sordariomycetes</taxon>
        <taxon>Xylariomycetidae</taxon>
        <taxon>Amphisphaeriales</taxon>
        <taxon>Apiosporaceae</taxon>
        <taxon>Apiospora</taxon>
    </lineage>
</organism>
<feature type="compositionally biased region" description="Acidic residues" evidence="1">
    <location>
        <begin position="86"/>
        <end position="98"/>
    </location>
</feature>
<accession>A0ABR1QJU2</accession>
<feature type="compositionally biased region" description="Acidic residues" evidence="1">
    <location>
        <begin position="1025"/>
        <end position="1035"/>
    </location>
</feature>
<feature type="compositionally biased region" description="Polar residues" evidence="1">
    <location>
        <begin position="711"/>
        <end position="723"/>
    </location>
</feature>
<feature type="region of interest" description="Disordered" evidence="1">
    <location>
        <begin position="855"/>
        <end position="1035"/>
    </location>
</feature>
<feature type="region of interest" description="Disordered" evidence="1">
    <location>
        <begin position="711"/>
        <end position="746"/>
    </location>
</feature>
<dbReference type="EMBL" id="JAQQWE010000004">
    <property type="protein sequence ID" value="KAK7956727.1"/>
    <property type="molecule type" value="Genomic_DNA"/>
</dbReference>
<feature type="compositionally biased region" description="Low complexity" evidence="1">
    <location>
        <begin position="953"/>
        <end position="971"/>
    </location>
</feature>
<feature type="compositionally biased region" description="Basic residues" evidence="1">
    <location>
        <begin position="972"/>
        <end position="982"/>
    </location>
</feature>
<evidence type="ECO:0000256" key="1">
    <source>
        <dbReference type="SAM" id="MobiDB-lite"/>
    </source>
</evidence>
<feature type="compositionally biased region" description="Low complexity" evidence="1">
    <location>
        <begin position="415"/>
        <end position="424"/>
    </location>
</feature>
<feature type="compositionally biased region" description="Basic residues" evidence="1">
    <location>
        <begin position="801"/>
        <end position="810"/>
    </location>
</feature>
<dbReference type="Proteomes" id="UP001391051">
    <property type="component" value="Unassembled WGS sequence"/>
</dbReference>
<feature type="compositionally biased region" description="Low complexity" evidence="1">
    <location>
        <begin position="992"/>
        <end position="1011"/>
    </location>
</feature>
<protein>
    <submittedName>
        <fullName evidence="2">Uncharacterized protein</fullName>
    </submittedName>
</protein>
<evidence type="ECO:0000313" key="2">
    <source>
        <dbReference type="EMBL" id="KAK7956727.1"/>
    </source>
</evidence>
<gene>
    <name evidence="2" type="ORF">PG986_005949</name>
</gene>
<feature type="region of interest" description="Disordered" evidence="1">
    <location>
        <begin position="386"/>
        <end position="424"/>
    </location>
</feature>
<dbReference type="RefSeq" id="XP_066702033.1">
    <property type="nucleotide sequence ID" value="XM_066842171.1"/>
</dbReference>
<evidence type="ECO:0000313" key="3">
    <source>
        <dbReference type="Proteomes" id="UP001391051"/>
    </source>
</evidence>
<feature type="compositionally biased region" description="Basic and acidic residues" evidence="1">
    <location>
        <begin position="865"/>
        <end position="885"/>
    </location>
</feature>
<feature type="compositionally biased region" description="Low complexity" evidence="1">
    <location>
        <begin position="915"/>
        <end position="935"/>
    </location>
</feature>
<feature type="region of interest" description="Disordered" evidence="1">
    <location>
        <begin position="250"/>
        <end position="280"/>
    </location>
</feature>
<keyword evidence="3" id="KW-1185">Reference proteome</keyword>